<dbReference type="InterPro" id="IPR023828">
    <property type="entry name" value="Peptidase_S8_Ser-AS"/>
</dbReference>
<dbReference type="Pfam" id="PF20067">
    <property type="entry name" value="SSL_N"/>
    <property type="match status" value="1"/>
</dbReference>
<evidence type="ECO:0008006" key="14">
    <source>
        <dbReference type="Google" id="ProtNLM"/>
    </source>
</evidence>
<sequence length="1577" mass="164108">MVKLTGTKNVGGLLALCAAGIVALISSGQIHVPLPSPAHGKVIHLVSGDVLPWRPRPLQGEFAPNTRLRSAVRLFEGQVHGAESVAVRSNGDLALLDKYGNLYEAVASSSSSSSSSSGGGGGWQLQQQPVARLGAGRPLGYHFDDNGDMVICDSLKGLVKYDYSTAKVTLLASRVSDSSPIDPGSEITYANDLAIAADGKIYFTSCSDIVPARNSEGFYDTFKAWTLGMAQGLPQGRLLMYDPATKETVVLAKGFYYANGVALSADESYLVMAETDRIRLLKYWLEGPKAGTYEPLAENLPGPPDGVSTAPDGSFWVGLVSPIPPIAKLLRDPTIRALYVWLPTWLRPSLKKWGAVVKKWGAVVKISGNDGSVLDFLMDPTGSHVSTVSAALEHGGKLFLGNLAGNHVSYVDLAGNAPRLAGNAAGNDHQQRRSPGVFAAAADLPPAAGDQGDCELCGLTGEKDVLEDEPAAAAAAEGEQPVASCNKDAAGATGIDHSLLDTVLLWMHGKVANNKVVVFSKSYCPYSHKAKRALLSLLAPEQMLVVEVDQLPQHDSGDIEADTLMDALAQVTGARTVPRVFIGNKFVGGGDDTARLAENGKLRKLLAEVGLLQQQQQPAAAAAAGSGDADDDEYADVEPGQPGVAAAEEPQTLLARVHSEDCDTTQRVLTARVAGGASPVVGLAAATASSVKVAVAAVGLKYIEDLPVTCWVLVEEAETKEATEAAVKALLAGSGGEEVSAAAASTPSAGIRFDVIKRNRLKRKIKAPGTWAALGSLIPFAQITKKAMIIDDGIDPTHNDLKNQMDRVNSVTYSRGTGNQPPGGVEARNAAHGSHVSGTAAGDWGGGDTRGIAGIAGPMKGQLVSCNVFGSSNGATDSDIAKCLAYAVSTKSHWAINLSLGGVGSISDDQFYQDAFKDFCSAGGIALIAAGNGETVNGQDRAVDVANAGNAQDGTEAEYPAYMAHYYPDCVIAIANIQEGDRLAPSSNYGMLVKLAAPGTDITSDVNSNGGGWAYDTWDGTSMATPHATGSVILLRNAFPQASAKQVVNCLVSSADKTVTPNRYGTISGGVLNLLAAYNCMKAIYGDPTGGGGGTTPIDCTAQSVPECVLASSGVAATAPCSTSQTAYCLAVGTTTCSYSYKGSSTTCSIGKCSGSAADCSASPPPPVDCTARMLPICVDTASGVASSSPCRTTESTYCELANSNTYCSYKYLGRSATCGTDGSRCSGSAPNCPAAPTDCSALMLPLCVNRRTGFFSTSPCRTTSTSYCERVSSSAYCSYSYLGSSTTCGTDGTKCNGQSADCPWGSGGGGSDAYCSDPPMVDGATWDESCATLSMPGDTCEATCDSSYDLYNGYDWGYDYGTVGYSIVCNDDGTWGEVQTVGDACGTSSGGGGDSSSVCSDCSANGLCSEDDGCICETSSNGDACTCAEDIGFTRIDYTPDGSTQTKSYCGWAMTFAATAYRVNRNTARSRLDFTVGPADWPMCVSDNDNIPEVVDSVEFVTETYDCPTGLTFAPLPASQRQLNVELCNRRTKLTSLIFEASSARRSARRASGKCRDMIVHTTDYMSYTIPVRIMN</sequence>
<dbReference type="PRINTS" id="PR00723">
    <property type="entry name" value="SUBTILISIN"/>
</dbReference>
<dbReference type="Pfam" id="PF00082">
    <property type="entry name" value="Peptidase_S8"/>
    <property type="match status" value="1"/>
</dbReference>
<gene>
    <name evidence="12" type="ORF">OEZ85_000288</name>
</gene>
<evidence type="ECO:0000256" key="7">
    <source>
        <dbReference type="PROSITE-ProRule" id="PRU01240"/>
    </source>
</evidence>
<feature type="active site" description="Charge relay system" evidence="7">
    <location>
        <position position="791"/>
    </location>
</feature>
<evidence type="ECO:0000256" key="8">
    <source>
        <dbReference type="SAM" id="MobiDB-lite"/>
    </source>
</evidence>
<evidence type="ECO:0000256" key="5">
    <source>
        <dbReference type="ARBA" id="ARBA00022825"/>
    </source>
</evidence>
<protein>
    <recommendedName>
        <fullName evidence="14">Glutaredoxin domain-containing protein</fullName>
    </recommendedName>
</protein>
<feature type="active site" description="Charge relay system" evidence="7">
    <location>
        <position position="1022"/>
    </location>
</feature>
<keyword evidence="5 7" id="KW-0720">Serine protease</keyword>
<keyword evidence="13" id="KW-1185">Reference proteome</keyword>
<evidence type="ECO:0000313" key="13">
    <source>
        <dbReference type="Proteomes" id="UP001244341"/>
    </source>
</evidence>
<keyword evidence="2" id="KW-0597">Phosphoprotein</keyword>
<dbReference type="InterPro" id="IPR018119">
    <property type="entry name" value="Strictosidine_synth_cons-reg"/>
</dbReference>
<evidence type="ECO:0000259" key="10">
    <source>
        <dbReference type="Pfam" id="PF00462"/>
    </source>
</evidence>
<dbReference type="InterPro" id="IPR011042">
    <property type="entry name" value="6-blade_b-propeller_TolB-like"/>
</dbReference>
<keyword evidence="4 7" id="KW-0378">Hydrolase</keyword>
<dbReference type="PROSITE" id="PS00138">
    <property type="entry name" value="SUBTILASE_SER"/>
    <property type="match status" value="1"/>
</dbReference>
<dbReference type="SUPFAM" id="SSF63829">
    <property type="entry name" value="Calcium-dependent phosphotriesterase"/>
    <property type="match status" value="1"/>
</dbReference>
<dbReference type="InterPro" id="IPR000209">
    <property type="entry name" value="Peptidase_S8/S53_dom"/>
</dbReference>
<evidence type="ECO:0000256" key="6">
    <source>
        <dbReference type="ARBA" id="ARBA00023180"/>
    </source>
</evidence>
<evidence type="ECO:0000256" key="2">
    <source>
        <dbReference type="ARBA" id="ARBA00022553"/>
    </source>
</evidence>
<dbReference type="InterPro" id="IPR002109">
    <property type="entry name" value="Glutaredoxin"/>
</dbReference>
<dbReference type="Gene3D" id="2.120.10.30">
    <property type="entry name" value="TolB, C-terminal domain"/>
    <property type="match status" value="1"/>
</dbReference>
<comment type="similarity">
    <text evidence="7">Belongs to the peptidase S8 family.</text>
</comment>
<dbReference type="InterPro" id="IPR022398">
    <property type="entry name" value="Peptidase_S8_His-AS"/>
</dbReference>
<keyword evidence="3 7" id="KW-0645">Protease</keyword>
<dbReference type="SUPFAM" id="SSF52743">
    <property type="entry name" value="Subtilisin-like"/>
    <property type="match status" value="1"/>
</dbReference>
<dbReference type="InterPro" id="IPR036249">
    <property type="entry name" value="Thioredoxin-like_sf"/>
</dbReference>
<evidence type="ECO:0000313" key="12">
    <source>
        <dbReference type="EMBL" id="WIA23564.1"/>
    </source>
</evidence>
<dbReference type="PROSITE" id="PS00137">
    <property type="entry name" value="SUBTILASE_HIS"/>
    <property type="match status" value="1"/>
</dbReference>
<proteinExistence type="inferred from homology"/>
<dbReference type="PROSITE" id="PS51892">
    <property type="entry name" value="SUBTILASE"/>
    <property type="match status" value="1"/>
</dbReference>
<feature type="domain" description="Strictosidine synthase conserved region" evidence="11">
    <location>
        <begin position="191"/>
        <end position="287"/>
    </location>
</feature>
<evidence type="ECO:0000259" key="9">
    <source>
        <dbReference type="Pfam" id="PF00082"/>
    </source>
</evidence>
<dbReference type="PANTHER" id="PTHR10426">
    <property type="entry name" value="STRICTOSIDINE SYNTHASE-RELATED"/>
    <property type="match status" value="1"/>
</dbReference>
<dbReference type="InterPro" id="IPR036852">
    <property type="entry name" value="Peptidase_S8/S53_dom_sf"/>
</dbReference>
<dbReference type="EMBL" id="CP126223">
    <property type="protein sequence ID" value="WIA23565.1"/>
    <property type="molecule type" value="Genomic_DNA"/>
</dbReference>
<dbReference type="Gene3D" id="3.40.50.200">
    <property type="entry name" value="Peptidase S8/S53 domain"/>
    <property type="match status" value="1"/>
</dbReference>
<feature type="active site" description="Charge relay system" evidence="7">
    <location>
        <position position="832"/>
    </location>
</feature>
<feature type="region of interest" description="Disordered" evidence="8">
    <location>
        <begin position="620"/>
        <end position="643"/>
    </location>
</feature>
<evidence type="ECO:0000256" key="1">
    <source>
        <dbReference type="ARBA" id="ARBA00009191"/>
    </source>
</evidence>
<organism evidence="12 13">
    <name type="scientific">Tetradesmus obliquus</name>
    <name type="common">Green alga</name>
    <name type="synonym">Acutodesmus obliquus</name>
    <dbReference type="NCBI Taxonomy" id="3088"/>
    <lineage>
        <taxon>Eukaryota</taxon>
        <taxon>Viridiplantae</taxon>
        <taxon>Chlorophyta</taxon>
        <taxon>core chlorophytes</taxon>
        <taxon>Chlorophyceae</taxon>
        <taxon>CS clade</taxon>
        <taxon>Sphaeropleales</taxon>
        <taxon>Scenedesmaceae</taxon>
        <taxon>Tetradesmus</taxon>
    </lineage>
</organism>
<dbReference type="EMBL" id="CP126223">
    <property type="protein sequence ID" value="WIA23564.1"/>
    <property type="molecule type" value="Genomic_DNA"/>
</dbReference>
<dbReference type="PROSITE" id="PS51354">
    <property type="entry name" value="GLUTAREDOXIN_2"/>
    <property type="match status" value="1"/>
</dbReference>
<feature type="domain" description="Glutaredoxin" evidence="10">
    <location>
        <begin position="516"/>
        <end position="587"/>
    </location>
</feature>
<dbReference type="Pfam" id="PF03088">
    <property type="entry name" value="Str_synth"/>
    <property type="match status" value="1"/>
</dbReference>
<name>A0ABY8UQ82_TETOB</name>
<feature type="domain" description="Peptidase S8/S53" evidence="9">
    <location>
        <begin position="789"/>
        <end position="1065"/>
    </location>
</feature>
<dbReference type="Gene3D" id="3.40.30.10">
    <property type="entry name" value="Glutaredoxin"/>
    <property type="match status" value="1"/>
</dbReference>
<evidence type="ECO:0000259" key="11">
    <source>
        <dbReference type="Pfam" id="PF03088"/>
    </source>
</evidence>
<dbReference type="CDD" id="cd03419">
    <property type="entry name" value="GRX_GRXh_1_2_like"/>
    <property type="match status" value="1"/>
</dbReference>
<dbReference type="Pfam" id="PF00462">
    <property type="entry name" value="Glutaredoxin"/>
    <property type="match status" value="1"/>
</dbReference>
<comment type="similarity">
    <text evidence="1">Belongs to the strictosidine synthase family.</text>
</comment>
<dbReference type="SUPFAM" id="SSF52833">
    <property type="entry name" value="Thioredoxin-like"/>
    <property type="match status" value="1"/>
</dbReference>
<keyword evidence="6" id="KW-0325">Glycoprotein</keyword>
<reference evidence="12 13" key="1">
    <citation type="submission" date="2023-05" db="EMBL/GenBank/DDBJ databases">
        <title>A 100% complete, gapless, phased diploid assembly of the Scenedesmus obliquus UTEX 3031 genome.</title>
        <authorList>
            <person name="Biondi T.C."/>
            <person name="Hanschen E.R."/>
            <person name="Kwon T."/>
            <person name="Eng W."/>
            <person name="Kruse C.P.S."/>
            <person name="Koehler S.I."/>
            <person name="Kunde Y."/>
            <person name="Gleasner C.D."/>
            <person name="You Mak K.T."/>
            <person name="Polle J."/>
            <person name="Hovde B.T."/>
            <person name="Starkenburg S.R."/>
        </authorList>
    </citation>
    <scope>NUCLEOTIDE SEQUENCE [LARGE SCALE GENOMIC DNA]</scope>
    <source>
        <strain evidence="12 13">DOE0152z</strain>
    </source>
</reference>
<evidence type="ECO:0000256" key="4">
    <source>
        <dbReference type="ARBA" id="ARBA00022801"/>
    </source>
</evidence>
<evidence type="ECO:0000256" key="3">
    <source>
        <dbReference type="ARBA" id="ARBA00022670"/>
    </source>
</evidence>
<accession>A0ABY8UQ82</accession>
<dbReference type="Proteomes" id="UP001244341">
    <property type="component" value="Chromosome 16b"/>
</dbReference>
<dbReference type="PANTHER" id="PTHR10426:SF88">
    <property type="entry name" value="ADIPOCYTE PLASMA MEMBRANE-ASSOCIATED PROTEIN HEMOMUCIN-RELATED"/>
    <property type="match status" value="1"/>
</dbReference>
<dbReference type="InterPro" id="IPR015500">
    <property type="entry name" value="Peptidase_S8_subtilisin-rel"/>
</dbReference>